<proteinExistence type="predicted"/>
<evidence type="ECO:0000313" key="3">
    <source>
        <dbReference type="Proteomes" id="UP001066276"/>
    </source>
</evidence>
<dbReference type="Proteomes" id="UP001066276">
    <property type="component" value="Chromosome 7"/>
</dbReference>
<dbReference type="EMBL" id="JANPWB010000011">
    <property type="protein sequence ID" value="KAJ1131657.1"/>
    <property type="molecule type" value="Genomic_DNA"/>
</dbReference>
<name>A0AAV7PWX8_PLEWA</name>
<organism evidence="2 3">
    <name type="scientific">Pleurodeles waltl</name>
    <name type="common">Iberian ribbed newt</name>
    <dbReference type="NCBI Taxonomy" id="8319"/>
    <lineage>
        <taxon>Eukaryota</taxon>
        <taxon>Metazoa</taxon>
        <taxon>Chordata</taxon>
        <taxon>Craniata</taxon>
        <taxon>Vertebrata</taxon>
        <taxon>Euteleostomi</taxon>
        <taxon>Amphibia</taxon>
        <taxon>Batrachia</taxon>
        <taxon>Caudata</taxon>
        <taxon>Salamandroidea</taxon>
        <taxon>Salamandridae</taxon>
        <taxon>Pleurodelinae</taxon>
        <taxon>Pleurodeles</taxon>
    </lineage>
</organism>
<reference evidence="2" key="1">
    <citation type="journal article" date="2022" name="bioRxiv">
        <title>Sequencing and chromosome-scale assembly of the giantPleurodeles waltlgenome.</title>
        <authorList>
            <person name="Brown T."/>
            <person name="Elewa A."/>
            <person name="Iarovenko S."/>
            <person name="Subramanian E."/>
            <person name="Araus A.J."/>
            <person name="Petzold A."/>
            <person name="Susuki M."/>
            <person name="Suzuki K.-i.T."/>
            <person name="Hayashi T."/>
            <person name="Toyoda A."/>
            <person name="Oliveira C."/>
            <person name="Osipova E."/>
            <person name="Leigh N.D."/>
            <person name="Simon A."/>
            <person name="Yun M.H."/>
        </authorList>
    </citation>
    <scope>NUCLEOTIDE SEQUENCE</scope>
    <source>
        <strain evidence="2">20211129_DDA</strain>
        <tissue evidence="2">Liver</tissue>
    </source>
</reference>
<dbReference type="AlphaFoldDB" id="A0AAV7PWX8"/>
<protein>
    <submittedName>
        <fullName evidence="2">Uncharacterized protein</fullName>
    </submittedName>
</protein>
<accession>A0AAV7PWX8</accession>
<keyword evidence="3" id="KW-1185">Reference proteome</keyword>
<comment type="caution">
    <text evidence="2">The sequence shown here is derived from an EMBL/GenBank/DDBJ whole genome shotgun (WGS) entry which is preliminary data.</text>
</comment>
<keyword evidence="1" id="KW-1133">Transmembrane helix</keyword>
<sequence length="164" mass="17492">MWTMVLRQAIKRLNRIDGPAEKYGGRCSAFPGGLPALIGLTLAVALAGVAVGLRANLLLLTCAARTDGPRDLGKRAAMEEPLRAELLAAIRGSRVAFEGKIETVAVEVNLLQADLWKVSDKVKVAEGSILELQTEVGALPKQMSQVTSKAGEMEVRLEDAEGRS</sequence>
<evidence type="ECO:0000256" key="1">
    <source>
        <dbReference type="SAM" id="Phobius"/>
    </source>
</evidence>
<gene>
    <name evidence="2" type="ORF">NDU88_009992</name>
</gene>
<evidence type="ECO:0000313" key="2">
    <source>
        <dbReference type="EMBL" id="KAJ1131657.1"/>
    </source>
</evidence>
<keyword evidence="1" id="KW-0472">Membrane</keyword>
<feature type="transmembrane region" description="Helical" evidence="1">
    <location>
        <begin position="36"/>
        <end position="60"/>
    </location>
</feature>
<keyword evidence="1" id="KW-0812">Transmembrane</keyword>